<dbReference type="PRINTS" id="PR00598">
    <property type="entry name" value="HTHMARR"/>
</dbReference>
<evidence type="ECO:0000313" key="3">
    <source>
        <dbReference type="EMBL" id="UJF31436.1"/>
    </source>
</evidence>
<dbReference type="PANTHER" id="PTHR33164">
    <property type="entry name" value="TRANSCRIPTIONAL REGULATOR, MARR FAMILY"/>
    <property type="match status" value="1"/>
</dbReference>
<evidence type="ECO:0000256" key="1">
    <source>
        <dbReference type="ARBA" id="ARBA00023125"/>
    </source>
</evidence>
<keyword evidence="4" id="KW-1185">Reference proteome</keyword>
<dbReference type="InterPro" id="IPR036388">
    <property type="entry name" value="WH-like_DNA-bd_sf"/>
</dbReference>
<dbReference type="Proteomes" id="UP001649230">
    <property type="component" value="Chromosome"/>
</dbReference>
<organism evidence="3 4">
    <name type="scientific">Paenibacillus hexagrammi</name>
    <dbReference type="NCBI Taxonomy" id="2908839"/>
    <lineage>
        <taxon>Bacteria</taxon>
        <taxon>Bacillati</taxon>
        <taxon>Bacillota</taxon>
        <taxon>Bacilli</taxon>
        <taxon>Bacillales</taxon>
        <taxon>Paenibacillaceae</taxon>
        <taxon>Paenibacillus</taxon>
    </lineage>
</organism>
<dbReference type="PANTHER" id="PTHR33164:SF43">
    <property type="entry name" value="HTH-TYPE TRANSCRIPTIONAL REPRESSOR YETL"/>
    <property type="match status" value="1"/>
</dbReference>
<reference evidence="3 4" key="1">
    <citation type="journal article" date="2024" name="Int. J. Syst. Evol. Microbiol.">
        <title>Paenibacillus hexagrammi sp. nov., a novel bacterium isolated from the gut content of Hexagrammos agrammus.</title>
        <authorList>
            <person name="Jung H.K."/>
            <person name="Kim D.G."/>
            <person name="Zin H."/>
            <person name="Park J."/>
            <person name="Jung H."/>
            <person name="Kim Y.O."/>
            <person name="Kong H.J."/>
            <person name="Kim J.W."/>
            <person name="Kim Y.S."/>
        </authorList>
    </citation>
    <scope>NUCLEOTIDE SEQUENCE [LARGE SCALE GENOMIC DNA]</scope>
    <source>
        <strain evidence="3 4">YPD9-1</strain>
    </source>
</reference>
<accession>A0ABY3SBY4</accession>
<protein>
    <submittedName>
        <fullName evidence="3">MarR family transcriptional regulator</fullName>
    </submittedName>
</protein>
<dbReference type="RefSeq" id="WP_235117782.1">
    <property type="nucleotide sequence ID" value="NZ_CP090978.1"/>
</dbReference>
<feature type="domain" description="HTH marR-type" evidence="2">
    <location>
        <begin position="6"/>
        <end position="135"/>
    </location>
</feature>
<gene>
    <name evidence="3" type="ORF">L0M14_16560</name>
</gene>
<evidence type="ECO:0000313" key="4">
    <source>
        <dbReference type="Proteomes" id="UP001649230"/>
    </source>
</evidence>
<dbReference type="InterPro" id="IPR039422">
    <property type="entry name" value="MarR/SlyA-like"/>
</dbReference>
<dbReference type="Pfam" id="PF12802">
    <property type="entry name" value="MarR_2"/>
    <property type="match status" value="1"/>
</dbReference>
<dbReference type="SMART" id="SM00347">
    <property type="entry name" value="HTH_MARR"/>
    <property type="match status" value="1"/>
</dbReference>
<dbReference type="PROSITE" id="PS50995">
    <property type="entry name" value="HTH_MARR_2"/>
    <property type="match status" value="1"/>
</dbReference>
<proteinExistence type="predicted"/>
<dbReference type="EMBL" id="CP090978">
    <property type="protein sequence ID" value="UJF31436.1"/>
    <property type="molecule type" value="Genomic_DNA"/>
</dbReference>
<name>A0ABY3SBY4_9BACL</name>
<evidence type="ECO:0000259" key="2">
    <source>
        <dbReference type="PROSITE" id="PS50995"/>
    </source>
</evidence>
<dbReference type="InterPro" id="IPR000835">
    <property type="entry name" value="HTH_MarR-typ"/>
</dbReference>
<dbReference type="SUPFAM" id="SSF46785">
    <property type="entry name" value="Winged helix' DNA-binding domain"/>
    <property type="match status" value="1"/>
</dbReference>
<dbReference type="Gene3D" id="1.10.10.10">
    <property type="entry name" value="Winged helix-like DNA-binding domain superfamily/Winged helix DNA-binding domain"/>
    <property type="match status" value="1"/>
</dbReference>
<sequence length="135" mass="15565">MNKLIDKTIYEQLAEFRYQIRHFLHFSEQAARQLGLTPQAHQLMLAIMGFAGRDYATPSELAERLQLTRHACLGLINRCEAQGLVERASNPEDGRSILIRLTSKGQELLYKLSEIHLKELSHIQWGMFRSQKEDG</sequence>
<keyword evidence="1" id="KW-0238">DNA-binding</keyword>
<dbReference type="InterPro" id="IPR036390">
    <property type="entry name" value="WH_DNA-bd_sf"/>
</dbReference>